<proteinExistence type="predicted"/>
<reference evidence="1" key="1">
    <citation type="submission" date="2021-06" db="EMBL/GenBank/DDBJ databases">
        <authorList>
            <person name="Kallberg Y."/>
            <person name="Tangrot J."/>
            <person name="Rosling A."/>
        </authorList>
    </citation>
    <scope>NUCLEOTIDE SEQUENCE</scope>
    <source>
        <strain evidence="1">FL966</strain>
    </source>
</reference>
<accession>A0A9N9NHF6</accession>
<dbReference type="AlphaFoldDB" id="A0A9N9NHF6"/>
<comment type="caution">
    <text evidence="1">The sequence shown here is derived from an EMBL/GenBank/DDBJ whole genome shotgun (WGS) entry which is preliminary data.</text>
</comment>
<evidence type="ECO:0000313" key="1">
    <source>
        <dbReference type="EMBL" id="CAG8734449.1"/>
    </source>
</evidence>
<sequence>KIKDCNKQILSEELPVVTTDYSKDEINFEEFFKFSKEINDISNLSTEPISLKEGDSFINFDEAEEQFSANIQDNPSLYIFVTTFNNIYNYDLSSKPINFEKKKQFSEEM</sequence>
<organism evidence="1 2">
    <name type="scientific">Cetraspora pellucida</name>
    <dbReference type="NCBI Taxonomy" id="1433469"/>
    <lineage>
        <taxon>Eukaryota</taxon>
        <taxon>Fungi</taxon>
        <taxon>Fungi incertae sedis</taxon>
        <taxon>Mucoromycota</taxon>
        <taxon>Glomeromycotina</taxon>
        <taxon>Glomeromycetes</taxon>
        <taxon>Diversisporales</taxon>
        <taxon>Gigasporaceae</taxon>
        <taxon>Cetraspora</taxon>
    </lineage>
</organism>
<dbReference type="EMBL" id="CAJVQA010015004">
    <property type="protein sequence ID" value="CAG8734449.1"/>
    <property type="molecule type" value="Genomic_DNA"/>
</dbReference>
<name>A0A9N9NHF6_9GLOM</name>
<dbReference type="Proteomes" id="UP000789759">
    <property type="component" value="Unassembled WGS sequence"/>
</dbReference>
<evidence type="ECO:0000313" key="2">
    <source>
        <dbReference type="Proteomes" id="UP000789759"/>
    </source>
</evidence>
<protein>
    <submittedName>
        <fullName evidence="1">6227_t:CDS:1</fullName>
    </submittedName>
</protein>
<keyword evidence="2" id="KW-1185">Reference proteome</keyword>
<feature type="non-terminal residue" evidence="1">
    <location>
        <position position="1"/>
    </location>
</feature>
<gene>
    <name evidence="1" type="ORF">CPELLU_LOCUS13696</name>
</gene>